<evidence type="ECO:0000313" key="2">
    <source>
        <dbReference type="Proteomes" id="UP000237105"/>
    </source>
</evidence>
<proteinExistence type="predicted"/>
<dbReference type="EMBL" id="JXTB01000604">
    <property type="protein sequence ID" value="PON35623.1"/>
    <property type="molecule type" value="Genomic_DNA"/>
</dbReference>
<keyword evidence="2" id="KW-1185">Reference proteome</keyword>
<sequence>MFSSGIIESPSRMMNFRFREEATSMAKKVANDSARSGPTRGKIEGTIVKMLQLPLMESGKYQSSASSIPRGIGEAVDSRLMNVARWDRVWKDAFRTCQQRILCLA</sequence>
<organism evidence="1 2">
    <name type="scientific">Parasponia andersonii</name>
    <name type="common">Sponia andersonii</name>
    <dbReference type="NCBI Taxonomy" id="3476"/>
    <lineage>
        <taxon>Eukaryota</taxon>
        <taxon>Viridiplantae</taxon>
        <taxon>Streptophyta</taxon>
        <taxon>Embryophyta</taxon>
        <taxon>Tracheophyta</taxon>
        <taxon>Spermatophyta</taxon>
        <taxon>Magnoliopsida</taxon>
        <taxon>eudicotyledons</taxon>
        <taxon>Gunneridae</taxon>
        <taxon>Pentapetalae</taxon>
        <taxon>rosids</taxon>
        <taxon>fabids</taxon>
        <taxon>Rosales</taxon>
        <taxon>Cannabaceae</taxon>
        <taxon>Parasponia</taxon>
    </lineage>
</organism>
<dbReference type="Proteomes" id="UP000237105">
    <property type="component" value="Unassembled WGS sequence"/>
</dbReference>
<gene>
    <name evidence="1" type="ORF">PanWU01x14_334630</name>
</gene>
<protein>
    <submittedName>
        <fullName evidence="1">Uncharacterized protein</fullName>
    </submittedName>
</protein>
<reference evidence="2" key="1">
    <citation type="submission" date="2016-06" db="EMBL/GenBank/DDBJ databases">
        <title>Parallel loss of symbiosis genes in relatives of nitrogen-fixing non-legume Parasponia.</title>
        <authorList>
            <person name="Van Velzen R."/>
            <person name="Holmer R."/>
            <person name="Bu F."/>
            <person name="Rutten L."/>
            <person name="Van Zeijl A."/>
            <person name="Liu W."/>
            <person name="Santuari L."/>
            <person name="Cao Q."/>
            <person name="Sharma T."/>
            <person name="Shen D."/>
            <person name="Roswanjaya Y."/>
            <person name="Wardhani T."/>
            <person name="Kalhor M.S."/>
            <person name="Jansen J."/>
            <person name="Van den Hoogen J."/>
            <person name="Gungor B."/>
            <person name="Hartog M."/>
            <person name="Hontelez J."/>
            <person name="Verver J."/>
            <person name="Yang W.-C."/>
            <person name="Schijlen E."/>
            <person name="Repin R."/>
            <person name="Schilthuizen M."/>
            <person name="Schranz E."/>
            <person name="Heidstra R."/>
            <person name="Miyata K."/>
            <person name="Fedorova E."/>
            <person name="Kohlen W."/>
            <person name="Bisseling T."/>
            <person name="Smit S."/>
            <person name="Geurts R."/>
        </authorList>
    </citation>
    <scope>NUCLEOTIDE SEQUENCE [LARGE SCALE GENOMIC DNA]</scope>
    <source>
        <strain evidence="2">cv. WU1-14</strain>
    </source>
</reference>
<dbReference type="AlphaFoldDB" id="A0A2P5AGG2"/>
<name>A0A2P5AGG2_PARAD</name>
<comment type="caution">
    <text evidence="1">The sequence shown here is derived from an EMBL/GenBank/DDBJ whole genome shotgun (WGS) entry which is preliminary data.</text>
</comment>
<accession>A0A2P5AGG2</accession>
<evidence type="ECO:0000313" key="1">
    <source>
        <dbReference type="EMBL" id="PON35623.1"/>
    </source>
</evidence>